<evidence type="ECO:0008006" key="3">
    <source>
        <dbReference type="Google" id="ProtNLM"/>
    </source>
</evidence>
<evidence type="ECO:0000313" key="1">
    <source>
        <dbReference type="EMBL" id="MBB6002509.1"/>
    </source>
</evidence>
<dbReference type="AlphaFoldDB" id="A0A841EM62"/>
<dbReference type="GO" id="GO:0005975">
    <property type="term" value="P:carbohydrate metabolic process"/>
    <property type="evidence" value="ECO:0007669"/>
    <property type="project" value="InterPro"/>
</dbReference>
<dbReference type="Gene3D" id="1.50.10.10">
    <property type="match status" value="1"/>
</dbReference>
<accession>A0A841EM62</accession>
<proteinExistence type="predicted"/>
<protein>
    <recommendedName>
        <fullName evidence="3">Lanthionine synthetase C-like protein</fullName>
    </recommendedName>
</protein>
<comment type="caution">
    <text evidence="1">The sequence shown here is derived from an EMBL/GenBank/DDBJ whole genome shotgun (WGS) entry which is preliminary data.</text>
</comment>
<dbReference type="InterPro" id="IPR012341">
    <property type="entry name" value="6hp_glycosidase-like_sf"/>
</dbReference>
<reference evidence="1 2" key="1">
    <citation type="submission" date="2020-08" db="EMBL/GenBank/DDBJ databases">
        <title>Functional genomics of gut bacteria from endangered species of beetles.</title>
        <authorList>
            <person name="Carlos-Shanley C."/>
        </authorList>
    </citation>
    <scope>NUCLEOTIDE SEQUENCE [LARGE SCALE GENOMIC DNA]</scope>
    <source>
        <strain evidence="1 2">S00070</strain>
    </source>
</reference>
<keyword evidence="2" id="KW-1185">Reference proteome</keyword>
<dbReference type="Proteomes" id="UP000524404">
    <property type="component" value="Unassembled WGS sequence"/>
</dbReference>
<organism evidence="1 2">
    <name type="scientific">Arcicella rosea</name>
    <dbReference type="NCBI Taxonomy" id="502909"/>
    <lineage>
        <taxon>Bacteria</taxon>
        <taxon>Pseudomonadati</taxon>
        <taxon>Bacteroidota</taxon>
        <taxon>Cytophagia</taxon>
        <taxon>Cytophagales</taxon>
        <taxon>Flectobacillaceae</taxon>
        <taxon>Arcicella</taxon>
    </lineage>
</organism>
<name>A0A841EM62_9BACT</name>
<dbReference type="EMBL" id="JACHKT010000006">
    <property type="protein sequence ID" value="MBB6002509.1"/>
    <property type="molecule type" value="Genomic_DNA"/>
</dbReference>
<gene>
    <name evidence="1" type="ORF">HNP25_001161</name>
</gene>
<dbReference type="RefSeq" id="WP_184131661.1">
    <property type="nucleotide sequence ID" value="NZ_JACHKT010000006.1"/>
</dbReference>
<sequence>MNTKTINHTIEYLDYCHNIVDKLSKGESLLINLNMNGFCQTLHQLIQLYYSSDLSQREEIRQILKRSVAIIWTYLMPLNASEEDSSILPVAFEGDYITTNNIISLYEGELQLAMLLVKIAILLEDECLLKKANLIASFSKIKEDRFKENDLTFDLKSGTIGIALLYQTIYFLTNEKLYLERANYWFEKSEKLKQLFLKEKNTSIEQIDQETILAFEAFSNPQDSFWRRFYFLEFDTFLKSDTKSKNVY</sequence>
<dbReference type="SUPFAM" id="SSF158745">
    <property type="entry name" value="LanC-like"/>
    <property type="match status" value="1"/>
</dbReference>
<evidence type="ECO:0000313" key="2">
    <source>
        <dbReference type="Proteomes" id="UP000524404"/>
    </source>
</evidence>